<proteinExistence type="inferred from homology"/>
<keyword evidence="7" id="KW-0325">Glycoprotein</keyword>
<dbReference type="PROSITE" id="PS00253">
    <property type="entry name" value="INTERLEUKIN_1"/>
    <property type="match status" value="1"/>
</dbReference>
<organism evidence="12 13">
    <name type="scientific">Phrynosoma platyrhinos</name>
    <name type="common">Desert horned lizard</name>
    <dbReference type="NCBI Taxonomy" id="52577"/>
    <lineage>
        <taxon>Eukaryota</taxon>
        <taxon>Metazoa</taxon>
        <taxon>Chordata</taxon>
        <taxon>Craniata</taxon>
        <taxon>Vertebrata</taxon>
        <taxon>Euteleostomi</taxon>
        <taxon>Lepidosauria</taxon>
        <taxon>Squamata</taxon>
        <taxon>Bifurcata</taxon>
        <taxon>Unidentata</taxon>
        <taxon>Episquamata</taxon>
        <taxon>Toxicofera</taxon>
        <taxon>Iguania</taxon>
        <taxon>Phrynosomatidae</taxon>
        <taxon>Phrynosomatinae</taxon>
        <taxon>Phrynosoma</taxon>
    </lineage>
</organism>
<dbReference type="PRINTS" id="PR01360">
    <property type="entry name" value="INTRLEUKIN1X"/>
</dbReference>
<gene>
    <name evidence="12" type="ORF">JD844_030875</name>
</gene>
<name>A0ABQ7SZT8_PHRPL</name>
<dbReference type="InterPro" id="IPR009038">
    <property type="entry name" value="GOLD_dom"/>
</dbReference>
<evidence type="ECO:0000256" key="6">
    <source>
        <dbReference type="ARBA" id="ARBA00023157"/>
    </source>
</evidence>
<evidence type="ECO:0000256" key="1">
    <source>
        <dbReference type="ARBA" id="ARBA00004613"/>
    </source>
</evidence>
<dbReference type="PANTHER" id="PTHR10078:SF28">
    <property type="entry name" value="INTERLEUKIN-1 RECEPTOR ANTAGONIST PROTEIN"/>
    <property type="match status" value="1"/>
</dbReference>
<evidence type="ECO:0000256" key="9">
    <source>
        <dbReference type="ARBA" id="ARBA00034096"/>
    </source>
</evidence>
<evidence type="ECO:0000256" key="10">
    <source>
        <dbReference type="SAM" id="Phobius"/>
    </source>
</evidence>
<evidence type="ECO:0000256" key="4">
    <source>
        <dbReference type="ARBA" id="ARBA00022525"/>
    </source>
</evidence>
<keyword evidence="13" id="KW-1185">Reference proteome</keyword>
<feature type="domain" description="GOLD" evidence="11">
    <location>
        <begin position="181"/>
        <end position="224"/>
    </location>
</feature>
<protein>
    <recommendedName>
        <fullName evidence="3">Interleukin-1 receptor antagonist protein</fullName>
    </recommendedName>
    <alternativeName>
        <fullName evidence="8">IL1 inhibitor</fullName>
    </alternativeName>
</protein>
<keyword evidence="10" id="KW-0472">Membrane</keyword>
<keyword evidence="10" id="KW-0812">Transmembrane</keyword>
<dbReference type="InterPro" id="IPR020877">
    <property type="entry name" value="IL-1_CS"/>
</dbReference>
<evidence type="ECO:0000313" key="13">
    <source>
        <dbReference type="Proteomes" id="UP000826234"/>
    </source>
</evidence>
<evidence type="ECO:0000256" key="5">
    <source>
        <dbReference type="ARBA" id="ARBA00022729"/>
    </source>
</evidence>
<reference evidence="12 13" key="1">
    <citation type="journal article" date="2022" name="Gigascience">
        <title>A chromosome-level genome assembly and annotation of the desert horned lizard, Phrynosoma platyrhinos, provides insight into chromosomal rearrangements among reptiles.</title>
        <authorList>
            <person name="Koochekian N."/>
            <person name="Ascanio A."/>
            <person name="Farleigh K."/>
            <person name="Card D.C."/>
            <person name="Schield D.R."/>
            <person name="Castoe T.A."/>
            <person name="Jezkova T."/>
        </authorList>
    </citation>
    <scope>NUCLEOTIDE SEQUENCE [LARGE SCALE GENOMIC DNA]</scope>
    <source>
        <strain evidence="12">NK-2021</strain>
    </source>
</reference>
<sequence length="229" mass="26219">MASRWGTFPALQQHCEAIESLKHSLNTTQQKSEEEKVGAQVAVFKSRIWDVNQKSLYLQDNQLVAGYLQGPNSALEEKIYWVHNDAFDHQKFPVILSIQDGQRCLACSPGAWPSLQLESINITDLHRDGHEASTRFTFLLSSRDGIWQFESAAHPGWFLCTSTKTSEPLGLTQDPGPSHVYREERFRMTSESTNQRVLWWSIAQTVILILTGIWQMRHLKSFFEAKKLV</sequence>
<dbReference type="SMART" id="SM00125">
    <property type="entry name" value="IL1"/>
    <property type="match status" value="1"/>
</dbReference>
<evidence type="ECO:0000256" key="8">
    <source>
        <dbReference type="ARBA" id="ARBA00032732"/>
    </source>
</evidence>
<keyword evidence="5" id="KW-0732">Signal</keyword>
<comment type="caution">
    <text evidence="12">The sequence shown here is derived from an EMBL/GenBank/DDBJ whole genome shotgun (WGS) entry which is preliminary data.</text>
</comment>
<dbReference type="InterPro" id="IPR003297">
    <property type="entry name" value="IL-1RA/IL-36"/>
</dbReference>
<dbReference type="Gene3D" id="2.80.10.50">
    <property type="match status" value="1"/>
</dbReference>
<keyword evidence="6" id="KW-1015">Disulfide bond</keyword>
<accession>A0ABQ7SZT8</accession>
<dbReference type="EMBL" id="JAIPUX010003283">
    <property type="protein sequence ID" value="KAH0622990.1"/>
    <property type="molecule type" value="Genomic_DNA"/>
</dbReference>
<dbReference type="Pfam" id="PF00340">
    <property type="entry name" value="IL1"/>
    <property type="match status" value="1"/>
</dbReference>
<keyword evidence="4" id="KW-0964">Secreted</keyword>
<evidence type="ECO:0000256" key="3">
    <source>
        <dbReference type="ARBA" id="ARBA00020519"/>
    </source>
</evidence>
<dbReference type="PANTHER" id="PTHR10078">
    <property type="entry name" value="INTERLEUKIN-1 FAMILY MEMBER"/>
    <property type="match status" value="1"/>
</dbReference>
<keyword evidence="10" id="KW-1133">Transmembrane helix</keyword>
<dbReference type="Pfam" id="PF01105">
    <property type="entry name" value="EMP24_GP25L"/>
    <property type="match status" value="1"/>
</dbReference>
<evidence type="ECO:0000256" key="7">
    <source>
        <dbReference type="ARBA" id="ARBA00023180"/>
    </source>
</evidence>
<dbReference type="InterPro" id="IPR000975">
    <property type="entry name" value="IL-1_fam"/>
</dbReference>
<evidence type="ECO:0000259" key="11">
    <source>
        <dbReference type="Pfam" id="PF01105"/>
    </source>
</evidence>
<dbReference type="SUPFAM" id="SSF50353">
    <property type="entry name" value="Cytokine"/>
    <property type="match status" value="1"/>
</dbReference>
<feature type="transmembrane region" description="Helical" evidence="10">
    <location>
        <begin position="197"/>
        <end position="216"/>
    </location>
</feature>
<dbReference type="Proteomes" id="UP000826234">
    <property type="component" value="Unassembled WGS sequence"/>
</dbReference>
<comment type="function">
    <text evidence="9">Anti-inflammatory antagonist of interleukin-1 family of proinflammatory cytokines such as interleukin-1beta/IL1B and interleukin-1alpha/IL1A. Protects from immune dysregulation and uncontrolled systemic inflammation triggered by IL1 for a range of innate stimulatory agents such as pathogens.</text>
</comment>
<evidence type="ECO:0000256" key="2">
    <source>
        <dbReference type="ARBA" id="ARBA00010448"/>
    </source>
</evidence>
<comment type="subcellular location">
    <subcellularLocation>
        <location evidence="1">Secreted</location>
    </subcellularLocation>
</comment>
<comment type="similarity">
    <text evidence="2">Belongs to the IL-1 family.</text>
</comment>
<evidence type="ECO:0000313" key="12">
    <source>
        <dbReference type="EMBL" id="KAH0622990.1"/>
    </source>
</evidence>
<dbReference type="InterPro" id="IPR008996">
    <property type="entry name" value="IL1/FGF"/>
</dbReference>